<organism evidence="1 2">
    <name type="scientific">Lentzea rhizosphaerae</name>
    <dbReference type="NCBI Taxonomy" id="2041025"/>
    <lineage>
        <taxon>Bacteria</taxon>
        <taxon>Bacillati</taxon>
        <taxon>Actinomycetota</taxon>
        <taxon>Actinomycetes</taxon>
        <taxon>Pseudonocardiales</taxon>
        <taxon>Pseudonocardiaceae</taxon>
        <taxon>Lentzea</taxon>
    </lineage>
</organism>
<name>A0ABV8BYS8_9PSEU</name>
<reference evidence="2" key="1">
    <citation type="journal article" date="2019" name="Int. J. Syst. Evol. Microbiol.">
        <title>The Global Catalogue of Microorganisms (GCM) 10K type strain sequencing project: providing services to taxonomists for standard genome sequencing and annotation.</title>
        <authorList>
            <consortium name="The Broad Institute Genomics Platform"/>
            <consortium name="The Broad Institute Genome Sequencing Center for Infectious Disease"/>
            <person name="Wu L."/>
            <person name="Ma J."/>
        </authorList>
    </citation>
    <scope>NUCLEOTIDE SEQUENCE [LARGE SCALE GENOMIC DNA]</scope>
    <source>
        <strain evidence="2">CGMCC 4.7405</strain>
    </source>
</reference>
<keyword evidence="2" id="KW-1185">Reference proteome</keyword>
<dbReference type="RefSeq" id="WP_382376474.1">
    <property type="nucleotide sequence ID" value="NZ_JBHRZI010000021.1"/>
</dbReference>
<proteinExistence type="predicted"/>
<evidence type="ECO:0000313" key="1">
    <source>
        <dbReference type="EMBL" id="MFC3894925.1"/>
    </source>
</evidence>
<sequence length="168" mass="18700">MAPARPVDELVELTGWAGRVEAGSAWDAVESALGLRLPADVKELSERFPTGTFCSFVEVYAPPEAFLAELRDALELLREQDELPYPVHPAPGGLLPWAGTTEGHRLCWLTADPDPDRWSVVFCDDEFEQWGEHPGGAVAFLRDLMSGRFRHDLLDEHLEGCDPVFDQI</sequence>
<accession>A0ABV8BYS8</accession>
<dbReference type="SUPFAM" id="SSF160631">
    <property type="entry name" value="SMI1/KNR4-like"/>
    <property type="match status" value="1"/>
</dbReference>
<evidence type="ECO:0000313" key="2">
    <source>
        <dbReference type="Proteomes" id="UP001595690"/>
    </source>
</evidence>
<dbReference type="EMBL" id="JBHRZI010000021">
    <property type="protein sequence ID" value="MFC3894925.1"/>
    <property type="molecule type" value="Genomic_DNA"/>
</dbReference>
<dbReference type="Proteomes" id="UP001595690">
    <property type="component" value="Unassembled WGS sequence"/>
</dbReference>
<protein>
    <recommendedName>
        <fullName evidence="3">SMI1 / KNR4 family (SUKH-1)</fullName>
    </recommendedName>
</protein>
<gene>
    <name evidence="1" type="ORF">ACFOWZ_25880</name>
</gene>
<evidence type="ECO:0008006" key="3">
    <source>
        <dbReference type="Google" id="ProtNLM"/>
    </source>
</evidence>
<comment type="caution">
    <text evidence="1">The sequence shown here is derived from an EMBL/GenBank/DDBJ whole genome shotgun (WGS) entry which is preliminary data.</text>
</comment>
<dbReference type="InterPro" id="IPR037883">
    <property type="entry name" value="Knr4/Smi1-like_sf"/>
</dbReference>